<dbReference type="InterPro" id="IPR050823">
    <property type="entry name" value="Plant_Ser_Thr_Prot_Kinase"/>
</dbReference>
<evidence type="ECO:0000313" key="3">
    <source>
        <dbReference type="EMBL" id="KAJ6812139.1"/>
    </source>
</evidence>
<keyword evidence="3" id="KW-0808">Transferase</keyword>
<dbReference type="InterPro" id="IPR000719">
    <property type="entry name" value="Prot_kinase_dom"/>
</dbReference>
<dbReference type="GO" id="GO:0004672">
    <property type="term" value="F:protein kinase activity"/>
    <property type="evidence" value="ECO:0007669"/>
    <property type="project" value="InterPro"/>
</dbReference>
<comment type="caution">
    <text evidence="3">The sequence shown here is derived from an EMBL/GenBank/DDBJ whole genome shotgun (WGS) entry which is preliminary data.</text>
</comment>
<sequence length="538" mass="59146">MGCFTVLKSKKKKYDRYVNKKDTNRDEIARTSQPEPEIRGPSLQSAPPSFRNRAKLTQSASPASNSRARTMSAPSTLIVDQDALSMELDDQEEYKGQVGSSNQRFSNPLPLPLPSPQVTSVLRNMGSFKLTNAGSPIIPSSGPLPLPPSAGGGLRNYSFEEISAACQQFSADKCMSEGLSSTIYKASFGDDTMSSKKLEATVTRLLPSPQTLKEFVSEVNTIASLQHPQLCKLLGFHAREGSDQRMLVYERLYHGSLDRLLHGRTDGPSIDWSARVKVALCAGQGLAFLHEEGPFQAMYNEFSTANIQVDKDFSAKLSGYGCVSCIPETEILNTSAATANLSVETLERGLLTPKSNVWSFGIVLLELLTGRKNQDSRHPKEERNIVKWTKPFLSDDCRLSLIMDPRIKGRFPPKAARTIADIAQRCLQKDPSERPTMRAIVDSLKIVQDMKYPCRYPLLEPSAVVGKQMVKLPSFNGVIIPPPPSNYSPPMTQPLVSSPRTSVSVVPLPSTLSPEDNRIMAVRKSPSRAVRRSGVEGF</sequence>
<feature type="region of interest" description="Disordered" evidence="1">
    <location>
        <begin position="17"/>
        <end position="74"/>
    </location>
</feature>
<evidence type="ECO:0000256" key="1">
    <source>
        <dbReference type="SAM" id="MobiDB-lite"/>
    </source>
</evidence>
<name>A0AAX6F7J8_IRIPA</name>
<reference evidence="3" key="1">
    <citation type="journal article" date="2023" name="GigaByte">
        <title>Genome assembly of the bearded iris, Iris pallida Lam.</title>
        <authorList>
            <person name="Bruccoleri R.E."/>
            <person name="Oakeley E.J."/>
            <person name="Faust A.M.E."/>
            <person name="Altorfer M."/>
            <person name="Dessus-Babus S."/>
            <person name="Burckhardt D."/>
            <person name="Oertli M."/>
            <person name="Naumann U."/>
            <person name="Petersen F."/>
            <person name="Wong J."/>
        </authorList>
    </citation>
    <scope>NUCLEOTIDE SEQUENCE</scope>
    <source>
        <strain evidence="3">GSM-AAB239-AS_SAM_17_03QT</strain>
    </source>
</reference>
<dbReference type="PANTHER" id="PTHR45621">
    <property type="entry name" value="OS01G0588500 PROTEIN-RELATED"/>
    <property type="match status" value="1"/>
</dbReference>
<dbReference type="SUPFAM" id="SSF56112">
    <property type="entry name" value="Protein kinase-like (PK-like)"/>
    <property type="match status" value="1"/>
</dbReference>
<accession>A0AAX6F7J8</accession>
<keyword evidence="4" id="KW-1185">Reference proteome</keyword>
<dbReference type="InterPro" id="IPR011009">
    <property type="entry name" value="Kinase-like_dom_sf"/>
</dbReference>
<dbReference type="PROSITE" id="PS50011">
    <property type="entry name" value="PROTEIN_KINASE_DOM"/>
    <property type="match status" value="1"/>
</dbReference>
<keyword evidence="3" id="KW-0418">Kinase</keyword>
<dbReference type="Pfam" id="PF07714">
    <property type="entry name" value="PK_Tyr_Ser-Thr"/>
    <property type="match status" value="1"/>
</dbReference>
<dbReference type="Proteomes" id="UP001140949">
    <property type="component" value="Unassembled WGS sequence"/>
</dbReference>
<dbReference type="Gene3D" id="1.10.510.10">
    <property type="entry name" value="Transferase(Phosphotransferase) domain 1"/>
    <property type="match status" value="1"/>
</dbReference>
<evidence type="ECO:0000259" key="2">
    <source>
        <dbReference type="PROSITE" id="PS50011"/>
    </source>
</evidence>
<protein>
    <submittedName>
        <fullName evidence="3">Serine/threonine-protein kinase PBL1</fullName>
    </submittedName>
</protein>
<gene>
    <name evidence="3" type="ORF">M6B38_150105</name>
</gene>
<feature type="domain" description="Protein kinase" evidence="2">
    <location>
        <begin position="169"/>
        <end position="459"/>
    </location>
</feature>
<dbReference type="EMBL" id="JANAVB010031400">
    <property type="protein sequence ID" value="KAJ6812139.1"/>
    <property type="molecule type" value="Genomic_DNA"/>
</dbReference>
<evidence type="ECO:0000313" key="4">
    <source>
        <dbReference type="Proteomes" id="UP001140949"/>
    </source>
</evidence>
<feature type="compositionally biased region" description="Polar residues" evidence="1">
    <location>
        <begin position="55"/>
        <end position="74"/>
    </location>
</feature>
<dbReference type="InterPro" id="IPR001245">
    <property type="entry name" value="Ser-Thr/Tyr_kinase_cat_dom"/>
</dbReference>
<dbReference type="AlphaFoldDB" id="A0AAX6F7J8"/>
<reference evidence="3" key="2">
    <citation type="submission" date="2023-04" db="EMBL/GenBank/DDBJ databases">
        <authorList>
            <person name="Bruccoleri R.E."/>
            <person name="Oakeley E.J."/>
            <person name="Faust A.-M."/>
            <person name="Dessus-Babus S."/>
            <person name="Altorfer M."/>
            <person name="Burckhardt D."/>
            <person name="Oertli M."/>
            <person name="Naumann U."/>
            <person name="Petersen F."/>
            <person name="Wong J."/>
        </authorList>
    </citation>
    <scope>NUCLEOTIDE SEQUENCE</scope>
    <source>
        <strain evidence="3">GSM-AAB239-AS_SAM_17_03QT</strain>
        <tissue evidence="3">Leaf</tissue>
    </source>
</reference>
<dbReference type="Gene3D" id="3.30.200.20">
    <property type="entry name" value="Phosphorylase Kinase, domain 1"/>
    <property type="match status" value="1"/>
</dbReference>
<organism evidence="3 4">
    <name type="scientific">Iris pallida</name>
    <name type="common">Sweet iris</name>
    <dbReference type="NCBI Taxonomy" id="29817"/>
    <lineage>
        <taxon>Eukaryota</taxon>
        <taxon>Viridiplantae</taxon>
        <taxon>Streptophyta</taxon>
        <taxon>Embryophyta</taxon>
        <taxon>Tracheophyta</taxon>
        <taxon>Spermatophyta</taxon>
        <taxon>Magnoliopsida</taxon>
        <taxon>Liliopsida</taxon>
        <taxon>Asparagales</taxon>
        <taxon>Iridaceae</taxon>
        <taxon>Iridoideae</taxon>
        <taxon>Irideae</taxon>
        <taxon>Iris</taxon>
    </lineage>
</organism>
<proteinExistence type="predicted"/>
<dbReference type="GO" id="GO:0005524">
    <property type="term" value="F:ATP binding"/>
    <property type="evidence" value="ECO:0007669"/>
    <property type="project" value="InterPro"/>
</dbReference>
<feature type="compositionally biased region" description="Basic and acidic residues" evidence="1">
    <location>
        <begin position="17"/>
        <end position="29"/>
    </location>
</feature>